<name>A0A160V8V7_9ZZZZ</name>
<evidence type="ECO:0000313" key="3">
    <source>
        <dbReference type="EMBL" id="CUV02379.1"/>
    </source>
</evidence>
<dbReference type="EMBL" id="FAXA01000249">
    <property type="protein sequence ID" value="CUV02379.1"/>
    <property type="molecule type" value="Genomic_DNA"/>
</dbReference>
<evidence type="ECO:0000259" key="2">
    <source>
        <dbReference type="PROSITE" id="PS50263"/>
    </source>
</evidence>
<dbReference type="Pfam" id="PF00795">
    <property type="entry name" value="CN_hydrolase"/>
    <property type="match status" value="1"/>
</dbReference>
<dbReference type="InterPro" id="IPR003010">
    <property type="entry name" value="C-N_Hydrolase"/>
</dbReference>
<proteinExistence type="predicted"/>
<dbReference type="GO" id="GO:0050126">
    <property type="term" value="F:N-carbamoylputrescine amidase activity"/>
    <property type="evidence" value="ECO:0007669"/>
    <property type="project" value="UniProtKB-EC"/>
</dbReference>
<dbReference type="SUPFAM" id="SSF56317">
    <property type="entry name" value="Carbon-nitrogen hydrolase"/>
    <property type="match status" value="1"/>
</dbReference>
<dbReference type="CDD" id="cd07197">
    <property type="entry name" value="nitrilase"/>
    <property type="match status" value="1"/>
</dbReference>
<dbReference type="EC" id="3.5.1.53" evidence="3"/>
<dbReference type="EC" id="3.5.1.4" evidence="3"/>
<dbReference type="AlphaFoldDB" id="A0A160V8V7"/>
<feature type="domain" description="CN hydrolase" evidence="2">
    <location>
        <begin position="4"/>
        <end position="244"/>
    </location>
</feature>
<dbReference type="PANTHER" id="PTHR43674">
    <property type="entry name" value="NITRILASE C965.09-RELATED"/>
    <property type="match status" value="1"/>
</dbReference>
<keyword evidence="1 3" id="KW-0378">Hydrolase</keyword>
<gene>
    <name evidence="3" type="ORF">MGWOODY_Clf1873</name>
</gene>
<dbReference type="InterPro" id="IPR050345">
    <property type="entry name" value="Aliph_Amidase/BUP"/>
</dbReference>
<dbReference type="GO" id="GO:0004040">
    <property type="term" value="F:amidase activity"/>
    <property type="evidence" value="ECO:0007669"/>
    <property type="project" value="UniProtKB-EC"/>
</dbReference>
<dbReference type="PANTHER" id="PTHR43674:SF2">
    <property type="entry name" value="BETA-UREIDOPROPIONASE"/>
    <property type="match status" value="1"/>
</dbReference>
<organism evidence="3">
    <name type="scientific">hydrothermal vent metagenome</name>
    <dbReference type="NCBI Taxonomy" id="652676"/>
    <lineage>
        <taxon>unclassified sequences</taxon>
        <taxon>metagenomes</taxon>
        <taxon>ecological metagenomes</taxon>
    </lineage>
</organism>
<dbReference type="PROSITE" id="PS50263">
    <property type="entry name" value="CN_HYDROLASE"/>
    <property type="match status" value="1"/>
</dbReference>
<dbReference type="InterPro" id="IPR036526">
    <property type="entry name" value="C-N_Hydrolase_sf"/>
</dbReference>
<reference evidence="3" key="1">
    <citation type="submission" date="2015-10" db="EMBL/GenBank/DDBJ databases">
        <authorList>
            <person name="Gilbert D.G."/>
        </authorList>
    </citation>
    <scope>NUCLEOTIDE SEQUENCE</scope>
</reference>
<accession>A0A160V8V7</accession>
<evidence type="ECO:0000256" key="1">
    <source>
        <dbReference type="ARBA" id="ARBA00022801"/>
    </source>
</evidence>
<sequence length="257" mass="28350">MKNLSISFLHLAPITSDIAHNRKLVEQGVKVAAQQGAHWVITPELCIPGYLFMEAIGTDWILPQPDPWMNSFLGLVKEHSLTVFLSHPERDLATDKLYNTVFVINAEGEIIGKHRKVKALGGAESWSTSGWKINPIECDGIKTGILICADGYKNEIAQVFKDKGAQLLVSPVSWGPGHCGPDGEWEARSADTGLPMMVCNRSGKEEGELDYTLAESVVAQNGKRILEATSDRSVVLSFDWDVDSMSMISTEFERTYL</sequence>
<protein>
    <submittedName>
        <fullName evidence="3">N-carbamoylputrescine amidase / Aliphatic amidase AmiE</fullName>
        <ecNumber evidence="3">3.5.1.4</ecNumber>
        <ecNumber evidence="3">3.5.1.53</ecNumber>
    </submittedName>
</protein>
<dbReference type="Gene3D" id="3.60.110.10">
    <property type="entry name" value="Carbon-nitrogen hydrolase"/>
    <property type="match status" value="1"/>
</dbReference>